<dbReference type="GO" id="GO:0008270">
    <property type="term" value="F:zinc ion binding"/>
    <property type="evidence" value="ECO:0007669"/>
    <property type="project" value="InterPro"/>
</dbReference>
<name>A0A0M2HM49_9MICO</name>
<accession>A0A0M2HM49</accession>
<evidence type="ECO:0000256" key="3">
    <source>
        <dbReference type="ARBA" id="ARBA00011956"/>
    </source>
</evidence>
<feature type="binding site" evidence="8">
    <location>
        <position position="90"/>
    </location>
    <ligand>
        <name>Zn(2+)</name>
        <dbReference type="ChEBI" id="CHEBI:29105"/>
    </ligand>
</feature>
<dbReference type="RefSeq" id="WP_045274206.1">
    <property type="nucleotide sequence ID" value="NZ_BAAAUP010000007.1"/>
</dbReference>
<feature type="binding site" evidence="8">
    <location>
        <position position="125"/>
    </location>
    <ligand>
        <name>Zn(2+)</name>
        <dbReference type="ChEBI" id="CHEBI:29105"/>
    </ligand>
</feature>
<evidence type="ECO:0000256" key="2">
    <source>
        <dbReference type="ARBA" id="ARBA00010772"/>
    </source>
</evidence>
<dbReference type="GO" id="GO:0009298">
    <property type="term" value="P:GDP-mannose biosynthetic process"/>
    <property type="evidence" value="ECO:0007669"/>
    <property type="project" value="InterPro"/>
</dbReference>
<sequence>MTATLVTIEGDIRDYAWGTPGGISRVLGRPAPDAPEAELWLGAHPSAPSRAVTGAAGWTDLAEWERSGAGRVPYLLKVLSAVSPLSLQAHPTPEQALEGFARENAEGIPIDARERNYKDPYSKPELIVALEDGFEALCGFRPVDETIAEVDALSAAATDAGLDEAPFARWRALLAGDDGIRAAFVWLLDGGADVEALIASVTQIAAQHPDRFELPGRLAAGYPGDPGVAAALMLNHVTLAAGESLWLPAGNVHAYLRGTGMELMGPSDNVLRGGLTPKHVDTGELGRVLDFTGGEPPHLAPVPVADSVVSYRPRSLASGADVAFELLDVSADARIETGSPAIGIVVEGEFRITGPEGTRSLERGESVFVTDAATLEVRGAGRLFIATA</sequence>
<dbReference type="CDD" id="cd07011">
    <property type="entry name" value="cupin_PMI_type_I_N"/>
    <property type="match status" value="1"/>
</dbReference>
<evidence type="ECO:0000256" key="1">
    <source>
        <dbReference type="ARBA" id="ARBA00000757"/>
    </source>
</evidence>
<comment type="cofactor">
    <cofactor evidence="8">
        <name>Zn(2+)</name>
        <dbReference type="ChEBI" id="CHEBI:29105"/>
    </cofactor>
    <text evidence="8">Binds 1 zinc ion per subunit.</text>
</comment>
<evidence type="ECO:0000313" key="11">
    <source>
        <dbReference type="Proteomes" id="UP000033956"/>
    </source>
</evidence>
<dbReference type="GO" id="GO:0004476">
    <property type="term" value="F:mannose-6-phosphate isomerase activity"/>
    <property type="evidence" value="ECO:0007669"/>
    <property type="project" value="UniProtKB-EC"/>
</dbReference>
<comment type="catalytic activity">
    <reaction evidence="1">
        <text>D-mannose 6-phosphate = D-fructose 6-phosphate</text>
        <dbReference type="Rhea" id="RHEA:12356"/>
        <dbReference type="ChEBI" id="CHEBI:58735"/>
        <dbReference type="ChEBI" id="CHEBI:61527"/>
        <dbReference type="EC" id="5.3.1.8"/>
    </reaction>
</comment>
<dbReference type="PATRIC" id="fig|92835.4.peg.202"/>
<evidence type="ECO:0000256" key="4">
    <source>
        <dbReference type="ARBA" id="ARBA00022723"/>
    </source>
</evidence>
<keyword evidence="6 10" id="KW-0413">Isomerase</keyword>
<dbReference type="GO" id="GO:0005975">
    <property type="term" value="P:carbohydrate metabolic process"/>
    <property type="evidence" value="ECO:0007669"/>
    <property type="project" value="InterPro"/>
</dbReference>
<dbReference type="Proteomes" id="UP000033956">
    <property type="component" value="Unassembled WGS sequence"/>
</dbReference>
<reference evidence="10 11" key="1">
    <citation type="submission" date="2015-02" db="EMBL/GenBank/DDBJ databases">
        <title>Draft genome sequences of ten Microbacterium spp. with emphasis on heavy metal contaminated environments.</title>
        <authorList>
            <person name="Corretto E."/>
        </authorList>
    </citation>
    <scope>NUCLEOTIDE SEQUENCE [LARGE SCALE GENOMIC DNA]</scope>
    <source>
        <strain evidence="10 11">DSM 12510</strain>
    </source>
</reference>
<dbReference type="Pfam" id="PF20511">
    <property type="entry name" value="PMI_typeI_cat"/>
    <property type="match status" value="1"/>
</dbReference>
<dbReference type="InterPro" id="IPR014710">
    <property type="entry name" value="RmlC-like_jellyroll"/>
</dbReference>
<feature type="domain" description="Phosphomannose isomerase type I catalytic" evidence="9">
    <location>
        <begin position="8"/>
        <end position="143"/>
    </location>
</feature>
<dbReference type="EMBL" id="JYIZ01000021">
    <property type="protein sequence ID" value="KJL45500.1"/>
    <property type="molecule type" value="Genomic_DNA"/>
</dbReference>
<evidence type="ECO:0000256" key="6">
    <source>
        <dbReference type="ARBA" id="ARBA00023235"/>
    </source>
</evidence>
<dbReference type="NCBIfam" id="TIGR00218">
    <property type="entry name" value="manA"/>
    <property type="match status" value="1"/>
</dbReference>
<feature type="binding site" evidence="8">
    <location>
        <position position="253"/>
    </location>
    <ligand>
        <name>Zn(2+)</name>
        <dbReference type="ChEBI" id="CHEBI:29105"/>
    </ligand>
</feature>
<keyword evidence="4 8" id="KW-0479">Metal-binding</keyword>
<keyword evidence="5 8" id="KW-0862">Zinc</keyword>
<protein>
    <recommendedName>
        <fullName evidence="3">mannose-6-phosphate isomerase</fullName>
        <ecNumber evidence="3">5.3.1.8</ecNumber>
    </recommendedName>
</protein>
<organism evidence="10 11">
    <name type="scientific">Microbacterium terrae</name>
    <dbReference type="NCBI Taxonomy" id="69369"/>
    <lineage>
        <taxon>Bacteria</taxon>
        <taxon>Bacillati</taxon>
        <taxon>Actinomycetota</taxon>
        <taxon>Actinomycetes</taxon>
        <taxon>Micrococcales</taxon>
        <taxon>Microbacteriaceae</taxon>
        <taxon>Microbacterium</taxon>
    </lineage>
</organism>
<dbReference type="PANTHER" id="PTHR10309:SF0">
    <property type="entry name" value="MANNOSE-6-PHOSPHATE ISOMERASE"/>
    <property type="match status" value="1"/>
</dbReference>
<proteinExistence type="inferred from homology"/>
<evidence type="ECO:0000256" key="8">
    <source>
        <dbReference type="PIRSR" id="PIRSR001480-2"/>
    </source>
</evidence>
<dbReference type="SUPFAM" id="SSF51182">
    <property type="entry name" value="RmlC-like cupins"/>
    <property type="match status" value="1"/>
</dbReference>
<dbReference type="OrthoDB" id="9792649at2"/>
<dbReference type="PRINTS" id="PR00714">
    <property type="entry name" value="MAN6PISMRASE"/>
</dbReference>
<dbReference type="Gene3D" id="2.60.120.10">
    <property type="entry name" value="Jelly Rolls"/>
    <property type="match status" value="2"/>
</dbReference>
<dbReference type="InterPro" id="IPR011051">
    <property type="entry name" value="RmlC_Cupin_sf"/>
</dbReference>
<dbReference type="PIRSF" id="PIRSF001480">
    <property type="entry name" value="Mannose-6-phosphate_isomerase"/>
    <property type="match status" value="1"/>
</dbReference>
<dbReference type="InterPro" id="IPR001250">
    <property type="entry name" value="Man6P_Isoase-1"/>
</dbReference>
<gene>
    <name evidence="10" type="primary">manA</name>
    <name evidence="10" type="ORF">RS81_00193</name>
</gene>
<keyword evidence="11" id="KW-1185">Reference proteome</keyword>
<feature type="active site" evidence="7">
    <location>
        <position position="272"/>
    </location>
</feature>
<feature type="binding site" evidence="8">
    <location>
        <position position="88"/>
    </location>
    <ligand>
        <name>Zn(2+)</name>
        <dbReference type="ChEBI" id="CHEBI:29105"/>
    </ligand>
</feature>
<dbReference type="InterPro" id="IPR046457">
    <property type="entry name" value="PMI_typeI_cat"/>
</dbReference>
<evidence type="ECO:0000256" key="5">
    <source>
        <dbReference type="ARBA" id="ARBA00022833"/>
    </source>
</evidence>
<comment type="similarity">
    <text evidence="2">Belongs to the mannose-6-phosphate isomerase type 1 family.</text>
</comment>
<evidence type="ECO:0000313" key="10">
    <source>
        <dbReference type="EMBL" id="KJL45500.1"/>
    </source>
</evidence>
<dbReference type="InterPro" id="IPR016305">
    <property type="entry name" value="Mannose-6-P_Isomerase"/>
</dbReference>
<dbReference type="Gene3D" id="1.10.441.10">
    <property type="entry name" value="Phosphomannose Isomerase, domain 2"/>
    <property type="match status" value="1"/>
</dbReference>
<dbReference type="PANTHER" id="PTHR10309">
    <property type="entry name" value="MANNOSE-6-PHOSPHATE ISOMERASE"/>
    <property type="match status" value="1"/>
</dbReference>
<dbReference type="STRING" id="92835.RS81_00193"/>
<comment type="caution">
    <text evidence="10">The sequence shown here is derived from an EMBL/GenBank/DDBJ whole genome shotgun (WGS) entry which is preliminary data.</text>
</comment>
<dbReference type="GO" id="GO:0005829">
    <property type="term" value="C:cytosol"/>
    <property type="evidence" value="ECO:0007669"/>
    <property type="project" value="TreeGrafter"/>
</dbReference>
<evidence type="ECO:0000259" key="9">
    <source>
        <dbReference type="Pfam" id="PF20511"/>
    </source>
</evidence>
<dbReference type="AlphaFoldDB" id="A0A0M2HM49"/>
<evidence type="ECO:0000256" key="7">
    <source>
        <dbReference type="PIRSR" id="PIRSR001480-1"/>
    </source>
</evidence>
<dbReference type="EC" id="5.3.1.8" evidence="3"/>